<evidence type="ECO:0000313" key="2">
    <source>
        <dbReference type="Proteomes" id="UP000582837"/>
    </source>
</evidence>
<organism evidence="1 2">
    <name type="scientific">Longimicrobium terrae</name>
    <dbReference type="NCBI Taxonomy" id="1639882"/>
    <lineage>
        <taxon>Bacteria</taxon>
        <taxon>Pseudomonadati</taxon>
        <taxon>Gemmatimonadota</taxon>
        <taxon>Longimicrobiia</taxon>
        <taxon>Longimicrobiales</taxon>
        <taxon>Longimicrobiaceae</taxon>
        <taxon>Longimicrobium</taxon>
    </lineage>
</organism>
<gene>
    <name evidence="1" type="ORF">HNQ61_003684</name>
</gene>
<dbReference type="RefSeq" id="WP_170034820.1">
    <property type="nucleotide sequence ID" value="NZ_JABDTL010000001.1"/>
</dbReference>
<dbReference type="AlphaFoldDB" id="A0A841H203"/>
<protein>
    <submittedName>
        <fullName evidence="1">Uncharacterized protein</fullName>
    </submittedName>
</protein>
<dbReference type="EMBL" id="JACHIA010000012">
    <property type="protein sequence ID" value="MBB6072023.1"/>
    <property type="molecule type" value="Genomic_DNA"/>
</dbReference>
<proteinExistence type="predicted"/>
<sequence length="56" mass="6069">MKKLTLDLDAVSVQSFAVTAERTGDAGTVLAREAVFAPSYIDWTRCATDCTCPDTR</sequence>
<accession>A0A841H203</accession>
<comment type="caution">
    <text evidence="1">The sequence shown here is derived from an EMBL/GenBank/DDBJ whole genome shotgun (WGS) entry which is preliminary data.</text>
</comment>
<name>A0A841H203_9BACT</name>
<dbReference type="Proteomes" id="UP000582837">
    <property type="component" value="Unassembled WGS sequence"/>
</dbReference>
<reference evidence="1 2" key="1">
    <citation type="submission" date="2020-08" db="EMBL/GenBank/DDBJ databases">
        <title>Genomic Encyclopedia of Type Strains, Phase IV (KMG-IV): sequencing the most valuable type-strain genomes for metagenomic binning, comparative biology and taxonomic classification.</title>
        <authorList>
            <person name="Goeker M."/>
        </authorList>
    </citation>
    <scope>NUCLEOTIDE SEQUENCE [LARGE SCALE GENOMIC DNA]</scope>
    <source>
        <strain evidence="1 2">DSM 29007</strain>
    </source>
</reference>
<keyword evidence="2" id="KW-1185">Reference proteome</keyword>
<evidence type="ECO:0000313" key="1">
    <source>
        <dbReference type="EMBL" id="MBB6072023.1"/>
    </source>
</evidence>